<dbReference type="EMBL" id="JAPWTK010001387">
    <property type="protein sequence ID" value="KAJ8932689.1"/>
    <property type="molecule type" value="Genomic_DNA"/>
</dbReference>
<dbReference type="PANTHER" id="PTHR28629">
    <property type="entry name" value="TRIOKINASE/FMN CYCLASE"/>
    <property type="match status" value="1"/>
</dbReference>
<dbReference type="GO" id="GO:0004371">
    <property type="term" value="F:glycerone kinase activity"/>
    <property type="evidence" value="ECO:0007669"/>
    <property type="project" value="UniProtKB-EC"/>
</dbReference>
<dbReference type="Gene3D" id="1.25.40.340">
    <property type="match status" value="1"/>
</dbReference>
<feature type="domain" description="DhaK" evidence="17">
    <location>
        <begin position="74"/>
        <end position="318"/>
    </location>
</feature>
<name>A0AAV8X1J7_9CUCU</name>
<dbReference type="GO" id="GO:0005829">
    <property type="term" value="C:cytosol"/>
    <property type="evidence" value="ECO:0007669"/>
    <property type="project" value="TreeGrafter"/>
</dbReference>
<evidence type="ECO:0000256" key="8">
    <source>
        <dbReference type="ARBA" id="ARBA00022840"/>
    </source>
</evidence>
<evidence type="ECO:0000313" key="19">
    <source>
        <dbReference type="Proteomes" id="UP001162162"/>
    </source>
</evidence>
<evidence type="ECO:0000256" key="5">
    <source>
        <dbReference type="ARBA" id="ARBA00022679"/>
    </source>
</evidence>
<comment type="subunit">
    <text evidence="12">Homodimer. Interacts with IFIH1 (via the CARD domains), the interaction is inhibited by viral infection.</text>
</comment>
<evidence type="ECO:0000256" key="4">
    <source>
        <dbReference type="ARBA" id="ARBA00018932"/>
    </source>
</evidence>
<comment type="function">
    <text evidence="11">Catalyzes both the phosphorylation of dihydroxyacetone and of glyceraldehyde, and the splitting of ribonucleoside diphosphate-X compounds among which FAD is the best substrate. Represses IFIH1-mediated cellular antiviral response.</text>
</comment>
<evidence type="ECO:0000256" key="3">
    <source>
        <dbReference type="ARBA" id="ARBA00012578"/>
    </source>
</evidence>
<protein>
    <recommendedName>
        <fullName evidence="4">Triokinase/FMN cyclase</fullName>
        <ecNumber evidence="2">2.7.1.28</ecNumber>
        <ecNumber evidence="1">2.7.1.29</ecNumber>
        <ecNumber evidence="3">4.6.1.15</ecNumber>
    </recommendedName>
    <alternativeName>
        <fullName evidence="10">Bifunctional ATP-dependent dihydroxyacetone kinase/FAD-AMP lyase (cyclizing)</fullName>
    </alternativeName>
</protein>
<evidence type="ECO:0000256" key="15">
    <source>
        <dbReference type="ARBA" id="ARBA00048898"/>
    </source>
</evidence>
<dbReference type="InterPro" id="IPR004007">
    <property type="entry name" value="DhaL_dom"/>
</dbReference>
<dbReference type="EC" id="2.7.1.29" evidence="1"/>
<evidence type="ECO:0000256" key="10">
    <source>
        <dbReference type="ARBA" id="ARBA00032426"/>
    </source>
</evidence>
<dbReference type="PROSITE" id="PS51480">
    <property type="entry name" value="DHAL"/>
    <property type="match status" value="1"/>
</dbReference>
<dbReference type="PROSITE" id="PS51481">
    <property type="entry name" value="DHAK"/>
    <property type="match status" value="1"/>
</dbReference>
<dbReference type="GO" id="GO:0019563">
    <property type="term" value="P:glycerol catabolic process"/>
    <property type="evidence" value="ECO:0007669"/>
    <property type="project" value="TreeGrafter"/>
</dbReference>
<organism evidence="18 19">
    <name type="scientific">Aromia moschata</name>
    <dbReference type="NCBI Taxonomy" id="1265417"/>
    <lineage>
        <taxon>Eukaryota</taxon>
        <taxon>Metazoa</taxon>
        <taxon>Ecdysozoa</taxon>
        <taxon>Arthropoda</taxon>
        <taxon>Hexapoda</taxon>
        <taxon>Insecta</taxon>
        <taxon>Pterygota</taxon>
        <taxon>Neoptera</taxon>
        <taxon>Endopterygota</taxon>
        <taxon>Coleoptera</taxon>
        <taxon>Polyphaga</taxon>
        <taxon>Cucujiformia</taxon>
        <taxon>Chrysomeloidea</taxon>
        <taxon>Cerambycidae</taxon>
        <taxon>Cerambycinae</taxon>
        <taxon>Callichromatini</taxon>
        <taxon>Aromia</taxon>
    </lineage>
</organism>
<evidence type="ECO:0000256" key="7">
    <source>
        <dbReference type="ARBA" id="ARBA00022777"/>
    </source>
</evidence>
<dbReference type="AlphaFoldDB" id="A0AAV8X1J7"/>
<evidence type="ECO:0000256" key="2">
    <source>
        <dbReference type="ARBA" id="ARBA00012110"/>
    </source>
</evidence>
<evidence type="ECO:0000313" key="18">
    <source>
        <dbReference type="EMBL" id="KAJ8932689.1"/>
    </source>
</evidence>
<evidence type="ECO:0000256" key="9">
    <source>
        <dbReference type="ARBA" id="ARBA00023285"/>
    </source>
</evidence>
<keyword evidence="9" id="KW-0170">Cobalt</keyword>
<dbReference type="GO" id="GO:0005524">
    <property type="term" value="F:ATP binding"/>
    <property type="evidence" value="ECO:0007669"/>
    <property type="project" value="UniProtKB-KW"/>
</dbReference>
<comment type="catalytic activity">
    <reaction evidence="13">
        <text>D-glyceraldehyde + ATP = D-glyceraldehyde 3-phosphate + ADP + H(+)</text>
        <dbReference type="Rhea" id="RHEA:13941"/>
        <dbReference type="ChEBI" id="CHEBI:15378"/>
        <dbReference type="ChEBI" id="CHEBI:17378"/>
        <dbReference type="ChEBI" id="CHEBI:30616"/>
        <dbReference type="ChEBI" id="CHEBI:59776"/>
        <dbReference type="ChEBI" id="CHEBI:456216"/>
        <dbReference type="EC" id="2.7.1.28"/>
    </reaction>
</comment>
<dbReference type="InterPro" id="IPR004006">
    <property type="entry name" value="DhaK_dom"/>
</dbReference>
<evidence type="ECO:0000256" key="11">
    <source>
        <dbReference type="ARBA" id="ARBA00045490"/>
    </source>
</evidence>
<dbReference type="SUPFAM" id="SSF82549">
    <property type="entry name" value="DAK1/DegV-like"/>
    <property type="match status" value="1"/>
</dbReference>
<evidence type="ECO:0000259" key="16">
    <source>
        <dbReference type="PROSITE" id="PS51480"/>
    </source>
</evidence>
<comment type="caution">
    <text evidence="18">The sequence shown here is derived from an EMBL/GenBank/DDBJ whole genome shotgun (WGS) entry which is preliminary data.</text>
</comment>
<dbReference type="GO" id="GO:0034012">
    <property type="term" value="F:FAD-AMP lyase (cyclizing) activity"/>
    <property type="evidence" value="ECO:0007669"/>
    <property type="project" value="UniProtKB-EC"/>
</dbReference>
<dbReference type="SUPFAM" id="SSF101473">
    <property type="entry name" value="DhaL-like"/>
    <property type="match status" value="1"/>
</dbReference>
<dbReference type="Gene3D" id="3.40.50.10440">
    <property type="entry name" value="Dihydroxyacetone kinase, domain 1"/>
    <property type="match status" value="1"/>
</dbReference>
<dbReference type="Pfam" id="PF02733">
    <property type="entry name" value="Dak1"/>
    <property type="match status" value="1"/>
</dbReference>
<feature type="domain" description="DhaL" evidence="16">
    <location>
        <begin position="358"/>
        <end position="460"/>
    </location>
</feature>
<keyword evidence="19" id="KW-1185">Reference proteome</keyword>
<evidence type="ECO:0000256" key="13">
    <source>
        <dbReference type="ARBA" id="ARBA00047974"/>
    </source>
</evidence>
<gene>
    <name evidence="18" type="ORF">NQ318_000605</name>
</gene>
<dbReference type="PANTHER" id="PTHR28629:SF4">
    <property type="entry name" value="TRIOKINASE_FMN CYCLASE"/>
    <property type="match status" value="1"/>
</dbReference>
<dbReference type="InterPro" id="IPR050861">
    <property type="entry name" value="Dihydroxyacetone_Kinase"/>
</dbReference>
<dbReference type="EC" id="4.6.1.15" evidence="3"/>
<comment type="catalytic activity">
    <reaction evidence="14">
        <text>FAD = riboflavin cyclic-4',5'-phosphate + AMP + H(+)</text>
        <dbReference type="Rhea" id="RHEA:13729"/>
        <dbReference type="ChEBI" id="CHEBI:15378"/>
        <dbReference type="ChEBI" id="CHEBI:57692"/>
        <dbReference type="ChEBI" id="CHEBI:76202"/>
        <dbReference type="ChEBI" id="CHEBI:456215"/>
        <dbReference type="EC" id="4.6.1.15"/>
    </reaction>
</comment>
<evidence type="ECO:0000256" key="14">
    <source>
        <dbReference type="ARBA" id="ARBA00048526"/>
    </source>
</evidence>
<dbReference type="Gene3D" id="3.30.1180.20">
    <property type="entry name" value="Dihydroxyacetone kinase, domain 2"/>
    <property type="match status" value="1"/>
</dbReference>
<accession>A0AAV8X1J7</accession>
<dbReference type="Pfam" id="PF02734">
    <property type="entry name" value="Dak2"/>
    <property type="match status" value="1"/>
</dbReference>
<keyword evidence="7" id="KW-0418">Kinase</keyword>
<keyword evidence="5" id="KW-0808">Transferase</keyword>
<dbReference type="EC" id="2.7.1.28" evidence="2"/>
<dbReference type="GO" id="GO:0050354">
    <property type="term" value="F:triokinase activity"/>
    <property type="evidence" value="ECO:0007669"/>
    <property type="project" value="UniProtKB-EC"/>
</dbReference>
<keyword evidence="8" id="KW-0067">ATP-binding</keyword>
<evidence type="ECO:0000256" key="12">
    <source>
        <dbReference type="ARBA" id="ARBA00046681"/>
    </source>
</evidence>
<dbReference type="Proteomes" id="UP001162162">
    <property type="component" value="Unassembled WGS sequence"/>
</dbReference>
<sequence length="460" mass="51618">MDCRILTGNLKNVVRDNLEGLTCMNQEVVLLEFGNVIVRRDFLETNALELFQEAVMYLLNSLEKECLLRLFKSFLAPPSKVILHTIRELSLNHIKGVLIIVPAHSGDMLNFGLATERAINDNIRVKLLSVSDDCNRNVPKICRIGLSGIILVNKIAGALSEKEKSLADINTYCERVLQNISSFGIILKNFQKDNSQDGEPAAKRPKLMEIGYDMCNTIIENIINIKGNLAITDKLNLLPGESIVVLFNNTGALGKTEEYIFIKEFIRTSQLLGITIQRFYVGNFFKCSRSIDMSVTILKIFDKDILEYLDYPCSAPGWKNVNQSRPLVLENTIGGNLRRKDRLAPPIRGPKLSNRLANILLLCTEFACDALISCERQLNTIDSERGDGDTGTRLKIACEVLMKRMKDKKVITNYPFTFFESLSRLLEATVGGSIGCIYSTIFEAAANCFGRFNEHDEITL</sequence>
<comment type="catalytic activity">
    <reaction evidence="15">
        <text>dihydroxyacetone + ATP = dihydroxyacetone phosphate + ADP + H(+)</text>
        <dbReference type="Rhea" id="RHEA:15773"/>
        <dbReference type="ChEBI" id="CHEBI:15378"/>
        <dbReference type="ChEBI" id="CHEBI:16016"/>
        <dbReference type="ChEBI" id="CHEBI:30616"/>
        <dbReference type="ChEBI" id="CHEBI:57642"/>
        <dbReference type="ChEBI" id="CHEBI:456216"/>
        <dbReference type="EC" id="2.7.1.29"/>
    </reaction>
</comment>
<evidence type="ECO:0000256" key="1">
    <source>
        <dbReference type="ARBA" id="ARBA00012107"/>
    </source>
</evidence>
<keyword evidence="6" id="KW-0547">Nucleotide-binding</keyword>
<reference evidence="18" key="1">
    <citation type="journal article" date="2023" name="Insect Mol. Biol.">
        <title>Genome sequencing provides insights into the evolution of gene families encoding plant cell wall-degrading enzymes in longhorned beetles.</title>
        <authorList>
            <person name="Shin N.R."/>
            <person name="Okamura Y."/>
            <person name="Kirsch R."/>
            <person name="Pauchet Y."/>
        </authorList>
    </citation>
    <scope>NUCLEOTIDE SEQUENCE</scope>
    <source>
        <strain evidence="18">AMC_N1</strain>
    </source>
</reference>
<dbReference type="InterPro" id="IPR036117">
    <property type="entry name" value="DhaL_dom_sf"/>
</dbReference>
<evidence type="ECO:0000256" key="6">
    <source>
        <dbReference type="ARBA" id="ARBA00022741"/>
    </source>
</evidence>
<proteinExistence type="predicted"/>
<evidence type="ECO:0000259" key="17">
    <source>
        <dbReference type="PROSITE" id="PS51481"/>
    </source>
</evidence>